<dbReference type="RefSeq" id="WP_176162302.1">
    <property type="nucleotide sequence ID" value="NZ_CP054929.1"/>
</dbReference>
<keyword evidence="1" id="KW-0732">Signal</keyword>
<organism evidence="2 3">
    <name type="scientific">Streptomyces buecherae</name>
    <dbReference type="NCBI Taxonomy" id="2763006"/>
    <lineage>
        <taxon>Bacteria</taxon>
        <taxon>Bacillati</taxon>
        <taxon>Actinomycetota</taxon>
        <taxon>Actinomycetes</taxon>
        <taxon>Kitasatosporales</taxon>
        <taxon>Streptomycetaceae</taxon>
        <taxon>Streptomyces</taxon>
    </lineage>
</organism>
<dbReference type="PROSITE" id="PS51318">
    <property type="entry name" value="TAT"/>
    <property type="match status" value="1"/>
</dbReference>
<dbReference type="Proteomes" id="UP000509303">
    <property type="component" value="Chromosome"/>
</dbReference>
<evidence type="ECO:0000313" key="2">
    <source>
        <dbReference type="EMBL" id="QKW50567.1"/>
    </source>
</evidence>
<reference evidence="2 3" key="1">
    <citation type="submission" date="2020-06" db="EMBL/GenBank/DDBJ databases">
        <title>Genome mining for natural products.</title>
        <authorList>
            <person name="Zhang B."/>
            <person name="Shi J."/>
            <person name="Ge H."/>
        </authorList>
    </citation>
    <scope>NUCLEOTIDE SEQUENCE [LARGE SCALE GENOMIC DNA]</scope>
    <source>
        <strain evidence="2 3">NA00687</strain>
    </source>
</reference>
<dbReference type="Gene3D" id="2.30.30.40">
    <property type="entry name" value="SH3 Domains"/>
    <property type="match status" value="1"/>
</dbReference>
<feature type="signal peptide" evidence="1">
    <location>
        <begin position="1"/>
        <end position="35"/>
    </location>
</feature>
<dbReference type="InterPro" id="IPR006311">
    <property type="entry name" value="TAT_signal"/>
</dbReference>
<sequence>MAARTRRARVTAATLALGVAAGGAALALGTASAQAADTTRAAAPAKPHVTVDTRGTKPLNVRMYPSEDATDAGNLKNGTVVGVDCKVRAQKVQDSTYWYKIRGKEQWITAEFTKNPSGTAPLCKDFFPAKQATQQGKAVG</sequence>
<dbReference type="AlphaFoldDB" id="A0A7H8N7V1"/>
<gene>
    <name evidence="2" type="ORF">HUT08_14640</name>
</gene>
<name>A0A7H8N7V1_9ACTN</name>
<accession>A0A7H8N7V1</accession>
<evidence type="ECO:0000256" key="1">
    <source>
        <dbReference type="SAM" id="SignalP"/>
    </source>
</evidence>
<protein>
    <submittedName>
        <fullName evidence="2">SH3 domain-containing protein</fullName>
    </submittedName>
</protein>
<evidence type="ECO:0000313" key="3">
    <source>
        <dbReference type="Proteomes" id="UP000509303"/>
    </source>
</evidence>
<keyword evidence="3" id="KW-1185">Reference proteome</keyword>
<feature type="chain" id="PRO_5029013717" evidence="1">
    <location>
        <begin position="36"/>
        <end position="140"/>
    </location>
</feature>
<dbReference type="EMBL" id="CP054929">
    <property type="protein sequence ID" value="QKW50567.1"/>
    <property type="molecule type" value="Genomic_DNA"/>
</dbReference>
<proteinExistence type="predicted"/>